<protein>
    <submittedName>
        <fullName evidence="1">Uncharacterized protein</fullName>
    </submittedName>
</protein>
<organism evidence="1 2">
    <name type="scientific">Clonorchis sinensis</name>
    <name type="common">Chinese liver fluke</name>
    <dbReference type="NCBI Taxonomy" id="79923"/>
    <lineage>
        <taxon>Eukaryota</taxon>
        <taxon>Metazoa</taxon>
        <taxon>Spiralia</taxon>
        <taxon>Lophotrochozoa</taxon>
        <taxon>Platyhelminthes</taxon>
        <taxon>Trematoda</taxon>
        <taxon>Digenea</taxon>
        <taxon>Opisthorchiida</taxon>
        <taxon>Opisthorchiata</taxon>
        <taxon>Opisthorchiidae</taxon>
        <taxon>Clonorchis</taxon>
    </lineage>
</organism>
<dbReference type="InParanoid" id="A0A419QCD8"/>
<dbReference type="AlphaFoldDB" id="A0A419QCD8"/>
<accession>A0A419QCD8</accession>
<evidence type="ECO:0000313" key="2">
    <source>
        <dbReference type="Proteomes" id="UP000286415"/>
    </source>
</evidence>
<proteinExistence type="predicted"/>
<dbReference type="EMBL" id="NIRI02000056">
    <property type="protein sequence ID" value="KAG5443829.1"/>
    <property type="molecule type" value="Genomic_DNA"/>
</dbReference>
<reference evidence="1 2" key="2">
    <citation type="journal article" date="2021" name="Genomics">
        <title>High-quality reference genome for Clonorchis sinensis.</title>
        <authorList>
            <person name="Young N.D."/>
            <person name="Stroehlein A.J."/>
            <person name="Kinkar L."/>
            <person name="Wang T."/>
            <person name="Sohn W.M."/>
            <person name="Chang B.C.H."/>
            <person name="Kaur P."/>
            <person name="Weisz D."/>
            <person name="Dudchenko O."/>
            <person name="Aiden E.L."/>
            <person name="Korhonen P.K."/>
            <person name="Gasser R.B."/>
        </authorList>
    </citation>
    <scope>NUCLEOTIDE SEQUENCE [LARGE SCALE GENOMIC DNA]</scope>
    <source>
        <strain evidence="1">Cs-k2</strain>
    </source>
</reference>
<comment type="caution">
    <text evidence="1">The sequence shown here is derived from an EMBL/GenBank/DDBJ whole genome shotgun (WGS) entry which is preliminary data.</text>
</comment>
<sequence length="75" mass="8513">MRGERVTTTPPTHVGRIRIFKSEQANVFTRFPKANGKGQFVAAMLANLIEAYSNIDKYTHLQTNLVLRETHLEPS</sequence>
<keyword evidence="2" id="KW-1185">Reference proteome</keyword>
<dbReference type="Proteomes" id="UP000286415">
    <property type="component" value="Unassembled WGS sequence"/>
</dbReference>
<name>A0A419QCD8_CLOSI</name>
<dbReference type="OrthoDB" id="10508173at2759"/>
<gene>
    <name evidence="1" type="ORF">CSKR_100058</name>
</gene>
<evidence type="ECO:0000313" key="1">
    <source>
        <dbReference type="EMBL" id="KAG5443829.1"/>
    </source>
</evidence>
<reference evidence="1 2" key="1">
    <citation type="journal article" date="2018" name="Biotechnol. Adv.">
        <title>Improved genomic resources and new bioinformatic workflow for the carcinogenic parasite Clonorchis sinensis: Biotechnological implications.</title>
        <authorList>
            <person name="Wang D."/>
            <person name="Korhonen P.K."/>
            <person name="Gasser R.B."/>
            <person name="Young N.D."/>
        </authorList>
    </citation>
    <scope>NUCLEOTIDE SEQUENCE [LARGE SCALE GENOMIC DNA]</scope>
    <source>
        <strain evidence="1">Cs-k2</strain>
    </source>
</reference>